<evidence type="ECO:0000256" key="8">
    <source>
        <dbReference type="RuleBase" id="RU366009"/>
    </source>
</evidence>
<dbReference type="Gene3D" id="3.20.20.140">
    <property type="entry name" value="Metal-dependent hydrolases"/>
    <property type="match status" value="1"/>
</dbReference>
<dbReference type="AlphaFoldDB" id="A0A543L314"/>
<dbReference type="Gene3D" id="2.30.40.10">
    <property type="entry name" value="Urease, subunit C, domain 1"/>
    <property type="match status" value="1"/>
</dbReference>
<dbReference type="InterPro" id="IPR011059">
    <property type="entry name" value="Metal-dep_hydrolase_composite"/>
</dbReference>
<feature type="domain" description="Amidohydrolase-related" evidence="9">
    <location>
        <begin position="62"/>
        <end position="423"/>
    </location>
</feature>
<comment type="function">
    <text evidence="8">Catalyzes the hydrolytic deamination of guanine, producing xanthine and ammonia.</text>
</comment>
<evidence type="ECO:0000313" key="10">
    <source>
        <dbReference type="EMBL" id="TQN01691.1"/>
    </source>
</evidence>
<comment type="caution">
    <text evidence="10">The sequence shown here is derived from an EMBL/GenBank/DDBJ whole genome shotgun (WGS) entry which is preliminary data.</text>
</comment>
<sequence>MSVYRSALLRFADDGRALYDEDGLLAIGPDAQGRQRVLAAGSWQALGSQYADQPVTHLPGRILAPGFVDMHIHFPQTDVIGSPADGLLPWLENYTFPHEKRFAAPDYSAQVAQFFIAELLRNGVTTALAFSTSHLASVNALFTEAQRQHLRLITGKVLQDRHSPDGVRDDTEQSLIDTEALIQRWHGVDRLGYAITPRFAPTSTPAQLRGAGELAARYPDVWIQSHVAENLDEIRWARELFPRSRSYLGVYDDFGLMRERAVYAHCIHFDDDDRALMRDTGAVAAVSPTSNLFLGSGFFDYAGADRVGFGYGLASDVGGGTSFSPFHTMMAAYYVGREGQTKPGLSLSPQQLWWQHTAGAAQALGLAGVVGNLQPGCEADFLVLNPEATPLLARKTRQAQSLDELLFALIVLGDDRVVEQTVIGQQGANQRAT</sequence>
<evidence type="ECO:0000256" key="1">
    <source>
        <dbReference type="ARBA" id="ARBA00004984"/>
    </source>
</evidence>
<dbReference type="InterPro" id="IPR032466">
    <property type="entry name" value="Metal_Hydrolase"/>
</dbReference>
<gene>
    <name evidence="10" type="ORF">BDD18_3660</name>
</gene>
<dbReference type="EC" id="3.5.4.3" evidence="3 7"/>
<comment type="similarity">
    <text evidence="2 8">Belongs to the metallo-dependent hydrolases superfamily. ATZ/TRZ family.</text>
</comment>
<evidence type="ECO:0000256" key="2">
    <source>
        <dbReference type="ARBA" id="ARBA00006745"/>
    </source>
</evidence>
<dbReference type="GO" id="GO:0008270">
    <property type="term" value="F:zinc ion binding"/>
    <property type="evidence" value="ECO:0007669"/>
    <property type="project" value="UniProtKB-UniRule"/>
</dbReference>
<dbReference type="InterPro" id="IPR051607">
    <property type="entry name" value="Metallo-dep_hydrolases"/>
</dbReference>
<dbReference type="PANTHER" id="PTHR11271">
    <property type="entry name" value="GUANINE DEAMINASE"/>
    <property type="match status" value="1"/>
</dbReference>
<evidence type="ECO:0000256" key="3">
    <source>
        <dbReference type="ARBA" id="ARBA00012781"/>
    </source>
</evidence>
<evidence type="ECO:0000313" key="11">
    <source>
        <dbReference type="Proteomes" id="UP000316993"/>
    </source>
</evidence>
<dbReference type="Pfam" id="PF01979">
    <property type="entry name" value="Amidohydro_1"/>
    <property type="match status" value="1"/>
</dbReference>
<evidence type="ECO:0000256" key="6">
    <source>
        <dbReference type="ARBA" id="ARBA00022833"/>
    </source>
</evidence>
<dbReference type="NCBIfam" id="NF006679">
    <property type="entry name" value="PRK09228.1"/>
    <property type="match status" value="1"/>
</dbReference>
<dbReference type="SUPFAM" id="SSF51556">
    <property type="entry name" value="Metallo-dependent hydrolases"/>
    <property type="match status" value="1"/>
</dbReference>
<proteinExistence type="inferred from homology"/>
<dbReference type="GO" id="GO:0006147">
    <property type="term" value="P:guanine catabolic process"/>
    <property type="evidence" value="ECO:0007669"/>
    <property type="project" value="UniProtKB-UniRule"/>
</dbReference>
<dbReference type="EMBL" id="VFPV01000003">
    <property type="protein sequence ID" value="TQN01691.1"/>
    <property type="molecule type" value="Genomic_DNA"/>
</dbReference>
<dbReference type="NCBIfam" id="TIGR02967">
    <property type="entry name" value="guan_deamin"/>
    <property type="match status" value="1"/>
</dbReference>
<keyword evidence="4 8" id="KW-0479">Metal-binding</keyword>
<evidence type="ECO:0000259" key="9">
    <source>
        <dbReference type="Pfam" id="PF01979"/>
    </source>
</evidence>
<evidence type="ECO:0000256" key="7">
    <source>
        <dbReference type="NCBIfam" id="TIGR02967"/>
    </source>
</evidence>
<organism evidence="10 11">
    <name type="scientific">Acidovorax temperans</name>
    <dbReference type="NCBI Taxonomy" id="80878"/>
    <lineage>
        <taxon>Bacteria</taxon>
        <taxon>Pseudomonadati</taxon>
        <taxon>Pseudomonadota</taxon>
        <taxon>Betaproteobacteria</taxon>
        <taxon>Burkholderiales</taxon>
        <taxon>Comamonadaceae</taxon>
        <taxon>Acidovorax</taxon>
    </lineage>
</organism>
<comment type="cofactor">
    <cofactor evidence="8">
        <name>Zn(2+)</name>
        <dbReference type="ChEBI" id="CHEBI:29105"/>
    </cofactor>
    <text evidence="8">Binds 1 zinc ion per subunit.</text>
</comment>
<name>A0A543L314_9BURK</name>
<dbReference type="Proteomes" id="UP000316993">
    <property type="component" value="Unassembled WGS sequence"/>
</dbReference>
<reference evidence="10 11" key="1">
    <citation type="submission" date="2019-06" db="EMBL/GenBank/DDBJ databases">
        <title>Genomic Encyclopedia of Archaeal and Bacterial Type Strains, Phase II (KMG-II): from individual species to whole genera.</title>
        <authorList>
            <person name="Goeker M."/>
        </authorList>
    </citation>
    <scope>NUCLEOTIDE SEQUENCE [LARGE SCALE GENOMIC DNA]</scope>
    <source>
        <strain evidence="10 11">DSM 7270</strain>
    </source>
</reference>
<evidence type="ECO:0000256" key="4">
    <source>
        <dbReference type="ARBA" id="ARBA00022723"/>
    </source>
</evidence>
<keyword evidence="6 8" id="KW-0862">Zinc</keyword>
<protein>
    <recommendedName>
        <fullName evidence="3 7">Guanine deaminase</fullName>
        <shortName evidence="8">Guanase</shortName>
        <ecNumber evidence="3 7">3.5.4.3</ecNumber>
    </recommendedName>
    <alternativeName>
        <fullName evidence="8">Guanine aminohydrolase</fullName>
    </alternativeName>
</protein>
<dbReference type="GO" id="GO:0008892">
    <property type="term" value="F:guanine deaminase activity"/>
    <property type="evidence" value="ECO:0007669"/>
    <property type="project" value="UniProtKB-UniRule"/>
</dbReference>
<comment type="pathway">
    <text evidence="1 8">Purine metabolism; guanine degradation; xanthine from guanine: step 1/1.</text>
</comment>
<dbReference type="GO" id="GO:0005829">
    <property type="term" value="C:cytosol"/>
    <property type="evidence" value="ECO:0007669"/>
    <property type="project" value="TreeGrafter"/>
</dbReference>
<evidence type="ECO:0000256" key="5">
    <source>
        <dbReference type="ARBA" id="ARBA00022801"/>
    </source>
</evidence>
<dbReference type="UniPathway" id="UPA00603">
    <property type="reaction ID" value="UER00660"/>
</dbReference>
<keyword evidence="5 8" id="KW-0378">Hydrolase</keyword>
<comment type="catalytic activity">
    <reaction evidence="8">
        <text>guanine + H2O + H(+) = xanthine + NH4(+)</text>
        <dbReference type="Rhea" id="RHEA:14665"/>
        <dbReference type="ChEBI" id="CHEBI:15377"/>
        <dbReference type="ChEBI" id="CHEBI:15378"/>
        <dbReference type="ChEBI" id="CHEBI:16235"/>
        <dbReference type="ChEBI" id="CHEBI:17712"/>
        <dbReference type="ChEBI" id="CHEBI:28938"/>
        <dbReference type="EC" id="3.5.4.3"/>
    </reaction>
</comment>
<dbReference type="SUPFAM" id="SSF51338">
    <property type="entry name" value="Composite domain of metallo-dependent hydrolases"/>
    <property type="match status" value="1"/>
</dbReference>
<dbReference type="RefSeq" id="WP_066698747.1">
    <property type="nucleotide sequence ID" value="NZ_VFPV01000003.1"/>
</dbReference>
<dbReference type="PANTHER" id="PTHR11271:SF6">
    <property type="entry name" value="GUANINE DEAMINASE"/>
    <property type="match status" value="1"/>
</dbReference>
<dbReference type="InterPro" id="IPR006680">
    <property type="entry name" value="Amidohydro-rel"/>
</dbReference>
<dbReference type="InterPro" id="IPR014311">
    <property type="entry name" value="Guanine_deaminase"/>
</dbReference>
<accession>A0A543L314</accession>